<dbReference type="InterPro" id="IPR016047">
    <property type="entry name" value="M23ase_b-sheet_dom"/>
</dbReference>
<feature type="transmembrane region" description="Helical" evidence="1">
    <location>
        <begin position="57"/>
        <end position="76"/>
    </location>
</feature>
<keyword evidence="1" id="KW-0812">Transmembrane</keyword>
<evidence type="ECO:0000259" key="2">
    <source>
        <dbReference type="Pfam" id="PF01551"/>
    </source>
</evidence>
<keyword evidence="1" id="KW-0472">Membrane</keyword>
<reference evidence="4" key="1">
    <citation type="submission" date="2017-09" db="EMBL/GenBank/DDBJ databases">
        <title>Depth-based differentiation of microbial function through sediment-hosted aquifers and enrichment of novel symbionts in the deep terrestrial subsurface.</title>
        <authorList>
            <person name="Probst A.J."/>
            <person name="Ladd B."/>
            <person name="Jarett J.K."/>
            <person name="Geller-Mcgrath D.E."/>
            <person name="Sieber C.M.K."/>
            <person name="Emerson J.B."/>
            <person name="Anantharaman K."/>
            <person name="Thomas B.C."/>
            <person name="Malmstrom R."/>
            <person name="Stieglmeier M."/>
            <person name="Klingl A."/>
            <person name="Woyke T."/>
            <person name="Ryan C.M."/>
            <person name="Banfield J.F."/>
        </authorList>
    </citation>
    <scope>NUCLEOTIDE SEQUENCE [LARGE SCALE GENOMIC DNA]</scope>
</reference>
<dbReference type="Pfam" id="PF01551">
    <property type="entry name" value="Peptidase_M23"/>
    <property type="match status" value="1"/>
</dbReference>
<organism evidence="3 4">
    <name type="scientific">Candidatus Beckwithbacteria bacterium CG10_big_fil_rev_8_21_14_0_10_34_10</name>
    <dbReference type="NCBI Taxonomy" id="1974495"/>
    <lineage>
        <taxon>Bacteria</taxon>
        <taxon>Candidatus Beckwithiibacteriota</taxon>
    </lineage>
</organism>
<evidence type="ECO:0000313" key="4">
    <source>
        <dbReference type="Proteomes" id="UP000230093"/>
    </source>
</evidence>
<comment type="caution">
    <text evidence="3">The sequence shown here is derived from an EMBL/GenBank/DDBJ whole genome shotgun (WGS) entry which is preliminary data.</text>
</comment>
<dbReference type="PANTHER" id="PTHR21666:SF270">
    <property type="entry name" value="MUREIN HYDROLASE ACTIVATOR ENVC"/>
    <property type="match status" value="1"/>
</dbReference>
<sequence>MTYKNILSFLKNFVWEILGFGLGGVYLVYRFLFPNKEGSHPLSQFLRKVFEHQQARASWGLVFLTLILLANLYLLPPSTRPKLEPRVVLAAPEAVLLTETTFRKPVKGFLSQGFYWYHQAIDIATNEGEAVYPIADGQVKTVEYSLWGYGHFVMINHPNNYQALYAHLGNILIKPGQEVNKDTVLGYVGMTGRTTGPHLHLEIYEDGKNVNPMELIPGVNPLIAQNQ</sequence>
<evidence type="ECO:0000256" key="1">
    <source>
        <dbReference type="SAM" id="Phobius"/>
    </source>
</evidence>
<dbReference type="GO" id="GO:0004222">
    <property type="term" value="F:metalloendopeptidase activity"/>
    <property type="evidence" value="ECO:0007669"/>
    <property type="project" value="TreeGrafter"/>
</dbReference>
<dbReference type="PANTHER" id="PTHR21666">
    <property type="entry name" value="PEPTIDASE-RELATED"/>
    <property type="match status" value="1"/>
</dbReference>
<proteinExistence type="predicted"/>
<dbReference type="CDD" id="cd12797">
    <property type="entry name" value="M23_peptidase"/>
    <property type="match status" value="1"/>
</dbReference>
<feature type="domain" description="M23ase beta-sheet core" evidence="2">
    <location>
        <begin position="117"/>
        <end position="212"/>
    </location>
</feature>
<name>A0A2H0WBJ8_9BACT</name>
<dbReference type="Proteomes" id="UP000230093">
    <property type="component" value="Unassembled WGS sequence"/>
</dbReference>
<dbReference type="InterPro" id="IPR011055">
    <property type="entry name" value="Dup_hybrid_motif"/>
</dbReference>
<feature type="transmembrane region" description="Helical" evidence="1">
    <location>
        <begin position="12"/>
        <end position="32"/>
    </location>
</feature>
<keyword evidence="1" id="KW-1133">Transmembrane helix</keyword>
<dbReference type="InterPro" id="IPR050570">
    <property type="entry name" value="Cell_wall_metabolism_enzyme"/>
</dbReference>
<dbReference type="EMBL" id="PEZT01000012">
    <property type="protein sequence ID" value="PIS09279.1"/>
    <property type="molecule type" value="Genomic_DNA"/>
</dbReference>
<dbReference type="SUPFAM" id="SSF51261">
    <property type="entry name" value="Duplicated hybrid motif"/>
    <property type="match status" value="1"/>
</dbReference>
<protein>
    <recommendedName>
        <fullName evidence="2">M23ase beta-sheet core domain-containing protein</fullName>
    </recommendedName>
</protein>
<gene>
    <name evidence="3" type="ORF">COT75_02115</name>
</gene>
<dbReference type="AlphaFoldDB" id="A0A2H0WBJ8"/>
<accession>A0A2H0WBJ8</accession>
<evidence type="ECO:0000313" key="3">
    <source>
        <dbReference type="EMBL" id="PIS09279.1"/>
    </source>
</evidence>
<dbReference type="Gene3D" id="2.70.70.10">
    <property type="entry name" value="Glucose Permease (Domain IIA)"/>
    <property type="match status" value="1"/>
</dbReference>